<evidence type="ECO:0000256" key="5">
    <source>
        <dbReference type="ARBA" id="ARBA00022692"/>
    </source>
</evidence>
<evidence type="ECO:0000256" key="2">
    <source>
        <dbReference type="ARBA" id="ARBA00009592"/>
    </source>
</evidence>
<keyword evidence="10" id="KW-0675">Receptor</keyword>
<evidence type="ECO:0000256" key="10">
    <source>
        <dbReference type="ARBA" id="ARBA00023170"/>
    </source>
</evidence>
<dbReference type="ExpressionAtlas" id="A0A1D6PRA7">
    <property type="expression patterns" value="baseline and differential"/>
</dbReference>
<organism evidence="12">
    <name type="scientific">Zea mays</name>
    <name type="common">Maize</name>
    <dbReference type="NCBI Taxonomy" id="4577"/>
    <lineage>
        <taxon>Eukaryota</taxon>
        <taxon>Viridiplantae</taxon>
        <taxon>Streptophyta</taxon>
        <taxon>Embryophyta</taxon>
        <taxon>Tracheophyta</taxon>
        <taxon>Spermatophyta</taxon>
        <taxon>Magnoliopsida</taxon>
        <taxon>Liliopsida</taxon>
        <taxon>Poales</taxon>
        <taxon>Poaceae</taxon>
        <taxon>PACMAD clade</taxon>
        <taxon>Panicoideae</taxon>
        <taxon>Andropogonodae</taxon>
        <taxon>Andropogoneae</taxon>
        <taxon>Tripsacinae</taxon>
        <taxon>Zea</taxon>
    </lineage>
</organism>
<keyword evidence="3" id="KW-1003">Cell membrane</keyword>
<dbReference type="GO" id="GO:0005886">
    <property type="term" value="C:plasma membrane"/>
    <property type="evidence" value="ECO:0007669"/>
    <property type="project" value="UniProtKB-SubCell"/>
</dbReference>
<dbReference type="EMBL" id="CM000780">
    <property type="protein sequence ID" value="AQK49251.1"/>
    <property type="molecule type" value="Genomic_DNA"/>
</dbReference>
<dbReference type="Gene3D" id="3.80.10.10">
    <property type="entry name" value="Ribonuclease Inhibitor"/>
    <property type="match status" value="1"/>
</dbReference>
<reference evidence="12" key="1">
    <citation type="submission" date="2015-12" db="EMBL/GenBank/DDBJ databases">
        <title>Update maize B73 reference genome by single molecule sequencing technologies.</title>
        <authorList>
            <consortium name="Maize Genome Sequencing Project"/>
            <person name="Ware D."/>
        </authorList>
    </citation>
    <scope>NUCLEOTIDE SEQUENCE</scope>
    <source>
        <tissue evidence="12">Seedling</tissue>
    </source>
</reference>
<protein>
    <submittedName>
        <fullName evidence="12">Uncharacterized protein</fullName>
    </submittedName>
</protein>
<evidence type="ECO:0000313" key="12">
    <source>
        <dbReference type="EMBL" id="AQK49251.1"/>
    </source>
</evidence>
<evidence type="ECO:0000256" key="6">
    <source>
        <dbReference type="ARBA" id="ARBA00022729"/>
    </source>
</evidence>
<sequence length="157" mass="16796">MAQVSSPASSASHCLRLPRFVSGSRHRWKACGGVAEPALLRAHRRAVSAFGNLTFLQMLNLSYDWFRGEVPATIGCLAHLQVLDLSYNAFSGTLSSNLSSCVSLLVLSLNSNHIHGRIPVELGNRLSNLRGLLVANNILAVAILGSLDNLCSSSTLI</sequence>
<evidence type="ECO:0000256" key="8">
    <source>
        <dbReference type="ARBA" id="ARBA00022989"/>
    </source>
</evidence>
<dbReference type="PANTHER" id="PTHR48052">
    <property type="entry name" value="UNNAMED PRODUCT"/>
    <property type="match status" value="1"/>
</dbReference>
<dbReference type="SMR" id="A0A1D6PRA7"/>
<comment type="similarity">
    <text evidence="2">Belongs to the RLP family.</text>
</comment>
<comment type="subcellular location">
    <subcellularLocation>
        <location evidence="1">Cell membrane</location>
        <topology evidence="1">Single-pass type I membrane protein</topology>
    </subcellularLocation>
</comment>
<keyword evidence="5" id="KW-0812">Transmembrane</keyword>
<dbReference type="AlphaFoldDB" id="A0A1D6PRA7"/>
<keyword evidence="9" id="KW-0472">Membrane</keyword>
<name>A0A1D6PRA7_MAIZE</name>
<keyword evidence="11" id="KW-0325">Glycoprotein</keyword>
<evidence type="ECO:0000256" key="7">
    <source>
        <dbReference type="ARBA" id="ARBA00022737"/>
    </source>
</evidence>
<keyword evidence="7" id="KW-0677">Repeat</keyword>
<evidence type="ECO:0000256" key="3">
    <source>
        <dbReference type="ARBA" id="ARBA00022475"/>
    </source>
</evidence>
<proteinExistence type="inferred from homology"/>
<dbReference type="SUPFAM" id="SSF52058">
    <property type="entry name" value="L domain-like"/>
    <property type="match status" value="1"/>
</dbReference>
<dbReference type="PANTHER" id="PTHR48052:SF8">
    <property type="entry name" value="LRR RECEPTOR-LIKE SERINE_THREONINE-PROTEIN KINASE FLS2"/>
    <property type="match status" value="1"/>
</dbReference>
<dbReference type="InterPro" id="IPR001611">
    <property type="entry name" value="Leu-rich_rpt"/>
</dbReference>
<evidence type="ECO:0000256" key="9">
    <source>
        <dbReference type="ARBA" id="ARBA00023136"/>
    </source>
</evidence>
<dbReference type="STRING" id="4577.A0A1D6PRA7"/>
<gene>
    <name evidence="12" type="ORF">ZEAMMB73_Zm00001d048965</name>
</gene>
<evidence type="ECO:0000256" key="1">
    <source>
        <dbReference type="ARBA" id="ARBA00004251"/>
    </source>
</evidence>
<evidence type="ECO:0000256" key="11">
    <source>
        <dbReference type="ARBA" id="ARBA00023180"/>
    </source>
</evidence>
<dbReference type="FunFam" id="3.80.10.10:FF:000383">
    <property type="entry name" value="Leucine-rich repeat receptor protein kinase EMS1"/>
    <property type="match status" value="1"/>
</dbReference>
<dbReference type="InParanoid" id="A0A1D6PRA7"/>
<dbReference type="Pfam" id="PF00560">
    <property type="entry name" value="LRR_1"/>
    <property type="match status" value="2"/>
</dbReference>
<evidence type="ECO:0000256" key="4">
    <source>
        <dbReference type="ARBA" id="ARBA00022614"/>
    </source>
</evidence>
<dbReference type="InterPro" id="IPR032675">
    <property type="entry name" value="LRR_dom_sf"/>
</dbReference>
<keyword evidence="6" id="KW-0732">Signal</keyword>
<keyword evidence="4" id="KW-0433">Leucine-rich repeat</keyword>
<keyword evidence="8" id="KW-1133">Transmembrane helix</keyword>
<accession>A0A1D6PRA7</accession>